<dbReference type="PANTHER" id="PTHR12935:SF0">
    <property type="entry name" value="GAMMA-GLUTAMYLCYCLOTRANSFERASE"/>
    <property type="match status" value="1"/>
</dbReference>
<dbReference type="SUPFAM" id="SSF110857">
    <property type="entry name" value="Gamma-glutamyl cyclotransferase-like"/>
    <property type="match status" value="1"/>
</dbReference>
<dbReference type="Pfam" id="PF13772">
    <property type="entry name" value="AIG2_2"/>
    <property type="match status" value="1"/>
</dbReference>
<organism evidence="6 7">
    <name type="scientific">Physocladia obscura</name>
    <dbReference type="NCBI Taxonomy" id="109957"/>
    <lineage>
        <taxon>Eukaryota</taxon>
        <taxon>Fungi</taxon>
        <taxon>Fungi incertae sedis</taxon>
        <taxon>Chytridiomycota</taxon>
        <taxon>Chytridiomycota incertae sedis</taxon>
        <taxon>Chytridiomycetes</taxon>
        <taxon>Chytridiales</taxon>
        <taxon>Chytriomycetaceae</taxon>
        <taxon>Physocladia</taxon>
    </lineage>
</organism>
<feature type="transmembrane region" description="Helical" evidence="5">
    <location>
        <begin position="197"/>
        <end position="218"/>
    </location>
</feature>
<feature type="active site" description="Proton acceptor" evidence="3">
    <location>
        <position position="104"/>
    </location>
</feature>
<dbReference type="EMBL" id="JADGJH010000587">
    <property type="protein sequence ID" value="KAJ3125866.1"/>
    <property type="molecule type" value="Genomic_DNA"/>
</dbReference>
<feature type="binding site" evidence="4">
    <location>
        <begin position="19"/>
        <end position="24"/>
    </location>
    <ligand>
        <name>substrate</name>
    </ligand>
</feature>
<comment type="caution">
    <text evidence="6">The sequence shown here is derived from an EMBL/GenBank/DDBJ whole genome shotgun (WGS) entry which is preliminary data.</text>
</comment>
<evidence type="ECO:0000256" key="4">
    <source>
        <dbReference type="PIRSR" id="PIRSR617939-2"/>
    </source>
</evidence>
<evidence type="ECO:0000313" key="6">
    <source>
        <dbReference type="EMBL" id="KAJ3125866.1"/>
    </source>
</evidence>
<dbReference type="InterPro" id="IPR017939">
    <property type="entry name" value="G-Glutamylcylcotransferase"/>
</dbReference>
<keyword evidence="5" id="KW-1133">Transmembrane helix</keyword>
<accession>A0AAD5T2E8</accession>
<dbReference type="InterPro" id="IPR036568">
    <property type="entry name" value="GGCT-like_sf"/>
</dbReference>
<keyword evidence="7" id="KW-1185">Reference proteome</keyword>
<reference evidence="6" key="1">
    <citation type="submission" date="2020-05" db="EMBL/GenBank/DDBJ databases">
        <title>Phylogenomic resolution of chytrid fungi.</title>
        <authorList>
            <person name="Stajich J.E."/>
            <person name="Amses K."/>
            <person name="Simmons R."/>
            <person name="Seto K."/>
            <person name="Myers J."/>
            <person name="Bonds A."/>
            <person name="Quandt C.A."/>
            <person name="Barry K."/>
            <person name="Liu P."/>
            <person name="Grigoriev I."/>
            <person name="Longcore J.E."/>
            <person name="James T.Y."/>
        </authorList>
    </citation>
    <scope>NUCLEOTIDE SEQUENCE</scope>
    <source>
        <strain evidence="6">JEL0513</strain>
    </source>
</reference>
<dbReference type="GO" id="GO:0003839">
    <property type="term" value="F:gamma-glutamylcyclotransferase activity"/>
    <property type="evidence" value="ECO:0007669"/>
    <property type="project" value="UniProtKB-EC"/>
</dbReference>
<dbReference type="EC" id="4.3.2.9" evidence="1"/>
<dbReference type="Gene3D" id="3.10.490.10">
    <property type="entry name" value="Gamma-glutamyl cyclotransferase-like"/>
    <property type="match status" value="1"/>
</dbReference>
<evidence type="ECO:0000256" key="3">
    <source>
        <dbReference type="PIRSR" id="PIRSR617939-1"/>
    </source>
</evidence>
<keyword evidence="5" id="KW-0472">Membrane</keyword>
<evidence type="ECO:0000256" key="5">
    <source>
        <dbReference type="SAM" id="Phobius"/>
    </source>
</evidence>
<dbReference type="InterPro" id="IPR013024">
    <property type="entry name" value="GGCT-like"/>
</dbReference>
<evidence type="ECO:0000256" key="2">
    <source>
        <dbReference type="ARBA" id="ARBA00023239"/>
    </source>
</evidence>
<keyword evidence="5" id="KW-0812">Transmembrane</keyword>
<evidence type="ECO:0000256" key="1">
    <source>
        <dbReference type="ARBA" id="ARBA00012346"/>
    </source>
</evidence>
<sequence>MKESETGFHLTPPPDHAWYFAYGSNMAKSTMERRKFMPQESHSSCLPDFCLSMGLCAMPYVEPGFATIYPRNHDSSATGITAPDVHGVVHLITNSELHRIVISEGGNGHAGMGYQKKQVVVNVLDAEGVVVGTCEAVTFVTPFSIVSEDYWPSKRYLDLCVEGAKQHDVPEDYVKWLASHRCYDPAKTTFGKKVGKFAMLGIACFNVIPVIPVGFLFIRNEWQPPWIVTWWIQGSFTMLRFFHTYGLKHLFGSGINHLDLEIRIV</sequence>
<dbReference type="Proteomes" id="UP001211907">
    <property type="component" value="Unassembled WGS sequence"/>
</dbReference>
<name>A0AAD5T2E8_9FUNG</name>
<dbReference type="CDD" id="cd06661">
    <property type="entry name" value="GGCT_like"/>
    <property type="match status" value="1"/>
</dbReference>
<proteinExistence type="predicted"/>
<dbReference type="PANTHER" id="PTHR12935">
    <property type="entry name" value="GAMMA-GLUTAMYLCYCLOTRANSFERASE"/>
    <property type="match status" value="1"/>
</dbReference>
<keyword evidence="2" id="KW-0456">Lyase</keyword>
<evidence type="ECO:0000313" key="7">
    <source>
        <dbReference type="Proteomes" id="UP001211907"/>
    </source>
</evidence>
<gene>
    <name evidence="6" type="ORF">HK100_010549</name>
</gene>
<feature type="binding site" evidence="4">
    <location>
        <position position="156"/>
    </location>
    <ligand>
        <name>substrate</name>
    </ligand>
</feature>
<protein>
    <recommendedName>
        <fullName evidence="1">gamma-glutamylcyclotransferase</fullName>
        <ecNumber evidence="1">4.3.2.9</ecNumber>
    </recommendedName>
</protein>
<dbReference type="AlphaFoldDB" id="A0AAD5T2E8"/>